<dbReference type="OrthoDB" id="221863at2157"/>
<dbReference type="AlphaFoldDB" id="M0I596"/>
<dbReference type="EMBL" id="AOLN01000018">
    <property type="protein sequence ID" value="ELZ91936.1"/>
    <property type="molecule type" value="Genomic_DNA"/>
</dbReference>
<comment type="caution">
    <text evidence="3">The sequence shown here is derived from an EMBL/GenBank/DDBJ whole genome shotgun (WGS) entry which is preliminary data.</text>
</comment>
<evidence type="ECO:0000256" key="1">
    <source>
        <dbReference type="SAM" id="Phobius"/>
    </source>
</evidence>
<keyword evidence="1" id="KW-0472">Membrane</keyword>
<accession>M0I596</accession>
<keyword evidence="4" id="KW-1185">Reference proteome</keyword>
<dbReference type="Proteomes" id="UP000011550">
    <property type="component" value="Unassembled WGS sequence"/>
</dbReference>
<dbReference type="InterPro" id="IPR021994">
    <property type="entry name" value="DUF3592"/>
</dbReference>
<feature type="transmembrane region" description="Helical" evidence="1">
    <location>
        <begin position="197"/>
        <end position="216"/>
    </location>
</feature>
<evidence type="ECO:0000313" key="4">
    <source>
        <dbReference type="Proteomes" id="UP000011550"/>
    </source>
</evidence>
<proteinExistence type="predicted"/>
<evidence type="ECO:0000313" key="3">
    <source>
        <dbReference type="EMBL" id="ELZ91936.1"/>
    </source>
</evidence>
<feature type="transmembrane region" description="Helical" evidence="1">
    <location>
        <begin position="222"/>
        <end position="241"/>
    </location>
</feature>
<protein>
    <recommendedName>
        <fullName evidence="2">DUF3592 domain-containing protein</fullName>
    </recommendedName>
</protein>
<evidence type="ECO:0000259" key="2">
    <source>
        <dbReference type="Pfam" id="PF12158"/>
    </source>
</evidence>
<dbReference type="Pfam" id="PF12158">
    <property type="entry name" value="DUF3592"/>
    <property type="match status" value="1"/>
</dbReference>
<keyword evidence="1" id="KW-1133">Transmembrane helix</keyword>
<reference evidence="3 4" key="1">
    <citation type="journal article" date="2014" name="PLoS Genet.">
        <title>Phylogenetically driven sequencing of extremely halophilic archaea reveals strategies for static and dynamic osmo-response.</title>
        <authorList>
            <person name="Becker E.A."/>
            <person name="Seitzer P.M."/>
            <person name="Tritt A."/>
            <person name="Larsen D."/>
            <person name="Krusor M."/>
            <person name="Yao A.I."/>
            <person name="Wu D."/>
            <person name="Madern D."/>
            <person name="Eisen J.A."/>
            <person name="Darling A.E."/>
            <person name="Facciotti M.T."/>
        </authorList>
    </citation>
    <scope>NUCLEOTIDE SEQUENCE [LARGE SCALE GENOMIC DNA]</scope>
    <source>
        <strain evidence="3 4">ATCC BAA-1512</strain>
    </source>
</reference>
<gene>
    <name evidence="3" type="ORF">C440_16529</name>
</gene>
<name>M0I596_9EURY</name>
<sequence length="252" mass="27251">MNSNPNGNDRTLTLVHAELVVGLLVVVAGLAFVFTQHAMIENSMVTNGTMTTASFTETVHVGRGAVDVTSDSPNIAYRYTVGQVTYNSSNIVSAGSEFYAIRPQAASALVNSYHEGSTVTVYYARGNPEKSFLLPQHSFIPHYLCVIFGLLIVADSLASGTILYFLWHLCVLSMGGPNNFLTFSTPERKLLPRVPDVFVWGGAIALCEVVILQYIGSVSGPVNILAPITGFVLFVCFAVYYRGAKKESPQTL</sequence>
<keyword evidence="1" id="KW-0812">Transmembrane</keyword>
<feature type="transmembrane region" description="Helical" evidence="1">
    <location>
        <begin position="12"/>
        <end position="34"/>
    </location>
</feature>
<feature type="domain" description="DUF3592" evidence="2">
    <location>
        <begin position="47"/>
        <end position="136"/>
    </location>
</feature>
<organism evidence="3 4">
    <name type="scientific">Haloferax mucosum ATCC BAA-1512</name>
    <dbReference type="NCBI Taxonomy" id="662479"/>
    <lineage>
        <taxon>Archaea</taxon>
        <taxon>Methanobacteriati</taxon>
        <taxon>Methanobacteriota</taxon>
        <taxon>Stenosarchaea group</taxon>
        <taxon>Halobacteria</taxon>
        <taxon>Halobacteriales</taxon>
        <taxon>Haloferacaceae</taxon>
        <taxon>Haloferax</taxon>
    </lineage>
</organism>
<feature type="transmembrane region" description="Helical" evidence="1">
    <location>
        <begin position="164"/>
        <end position="185"/>
    </location>
</feature>
<feature type="transmembrane region" description="Helical" evidence="1">
    <location>
        <begin position="139"/>
        <end position="158"/>
    </location>
</feature>
<dbReference type="RefSeq" id="WP_008321771.1">
    <property type="nucleotide sequence ID" value="NZ_AOLN01000018.1"/>
</dbReference>